<evidence type="ECO:0000313" key="10">
    <source>
        <dbReference type="EMBL" id="CAH1112955.1"/>
    </source>
</evidence>
<evidence type="ECO:0000256" key="2">
    <source>
        <dbReference type="ARBA" id="ARBA00022737"/>
    </source>
</evidence>
<evidence type="ECO:0000256" key="1">
    <source>
        <dbReference type="ARBA" id="ARBA00004123"/>
    </source>
</evidence>
<dbReference type="InterPro" id="IPR037382">
    <property type="entry name" value="Rsc/polybromo"/>
</dbReference>
<evidence type="ECO:0000256" key="8">
    <source>
        <dbReference type="SAM" id="MobiDB-lite"/>
    </source>
</evidence>
<dbReference type="GO" id="GO:0016586">
    <property type="term" value="C:RSC-type complex"/>
    <property type="evidence" value="ECO:0007669"/>
    <property type="project" value="InterPro"/>
</dbReference>
<dbReference type="GO" id="GO:0016514">
    <property type="term" value="C:SWI/SNF complex"/>
    <property type="evidence" value="ECO:0007669"/>
    <property type="project" value="TreeGrafter"/>
</dbReference>
<dbReference type="PANTHER" id="PTHR16062">
    <property type="entry name" value="SWI/SNF-RELATED"/>
    <property type="match status" value="1"/>
</dbReference>
<gene>
    <name evidence="10" type="ORF">PSYICH_LOCUS13466</name>
</gene>
<dbReference type="SMART" id="SM00398">
    <property type="entry name" value="HMG"/>
    <property type="match status" value="1"/>
</dbReference>
<dbReference type="Proteomes" id="UP001153636">
    <property type="component" value="Chromosome 7"/>
</dbReference>
<evidence type="ECO:0000259" key="9">
    <source>
        <dbReference type="PROSITE" id="PS50118"/>
    </source>
</evidence>
<accession>A0A9P0GEK8</accession>
<dbReference type="EMBL" id="OV651819">
    <property type="protein sequence ID" value="CAH1112955.1"/>
    <property type="molecule type" value="Genomic_DNA"/>
</dbReference>
<feature type="region of interest" description="Disordered" evidence="8">
    <location>
        <begin position="268"/>
        <end position="327"/>
    </location>
</feature>
<feature type="compositionally biased region" description="Polar residues" evidence="8">
    <location>
        <begin position="296"/>
        <end position="318"/>
    </location>
</feature>
<keyword evidence="2" id="KW-0677">Repeat</keyword>
<dbReference type="InterPro" id="IPR009071">
    <property type="entry name" value="HMG_box_dom"/>
</dbReference>
<dbReference type="OrthoDB" id="10009055at2759"/>
<keyword evidence="5" id="KW-0804">Transcription</keyword>
<dbReference type="GO" id="GO:0006368">
    <property type="term" value="P:transcription elongation by RNA polymerase II"/>
    <property type="evidence" value="ECO:0007669"/>
    <property type="project" value="TreeGrafter"/>
</dbReference>
<keyword evidence="6 7" id="KW-0539">Nucleus</keyword>
<dbReference type="GO" id="GO:0003682">
    <property type="term" value="F:chromatin binding"/>
    <property type="evidence" value="ECO:0007669"/>
    <property type="project" value="TreeGrafter"/>
</dbReference>
<reference evidence="10" key="1">
    <citation type="submission" date="2022-01" db="EMBL/GenBank/DDBJ databases">
        <authorList>
            <person name="King R."/>
        </authorList>
    </citation>
    <scope>NUCLEOTIDE SEQUENCE</scope>
</reference>
<organism evidence="10 11">
    <name type="scientific">Psylliodes chrysocephalus</name>
    <dbReference type="NCBI Taxonomy" id="3402493"/>
    <lineage>
        <taxon>Eukaryota</taxon>
        <taxon>Metazoa</taxon>
        <taxon>Ecdysozoa</taxon>
        <taxon>Arthropoda</taxon>
        <taxon>Hexapoda</taxon>
        <taxon>Insecta</taxon>
        <taxon>Pterygota</taxon>
        <taxon>Neoptera</taxon>
        <taxon>Endopterygota</taxon>
        <taxon>Coleoptera</taxon>
        <taxon>Polyphaga</taxon>
        <taxon>Cucujiformia</taxon>
        <taxon>Chrysomeloidea</taxon>
        <taxon>Chrysomelidae</taxon>
        <taxon>Galerucinae</taxon>
        <taxon>Alticini</taxon>
        <taxon>Psylliodes</taxon>
    </lineage>
</organism>
<name>A0A9P0GEK8_9CUCU</name>
<dbReference type="PROSITE" id="PS50118">
    <property type="entry name" value="HMG_BOX_2"/>
    <property type="match status" value="1"/>
</dbReference>
<dbReference type="AlphaFoldDB" id="A0A9P0GEK8"/>
<protein>
    <recommendedName>
        <fullName evidence="9">HMG box domain-containing protein</fullName>
    </recommendedName>
</protein>
<feature type="domain" description="HMG box" evidence="9">
    <location>
        <begin position="104"/>
        <end position="163"/>
    </location>
</feature>
<keyword evidence="4" id="KW-0805">Transcription regulation</keyword>
<evidence type="ECO:0000256" key="4">
    <source>
        <dbReference type="ARBA" id="ARBA00023015"/>
    </source>
</evidence>
<dbReference type="GO" id="GO:0003677">
    <property type="term" value="F:DNA binding"/>
    <property type="evidence" value="ECO:0007669"/>
    <property type="project" value="UniProtKB-UniRule"/>
</dbReference>
<feature type="compositionally biased region" description="Low complexity" evidence="8">
    <location>
        <begin position="79"/>
        <end position="97"/>
    </location>
</feature>
<evidence type="ECO:0000256" key="7">
    <source>
        <dbReference type="PROSITE-ProRule" id="PRU00267"/>
    </source>
</evidence>
<feature type="region of interest" description="Disordered" evidence="8">
    <location>
        <begin position="77"/>
        <end position="102"/>
    </location>
</feature>
<comment type="subcellular location">
    <subcellularLocation>
        <location evidence="1">Nucleus</location>
    </subcellularLocation>
</comment>
<proteinExistence type="predicted"/>
<dbReference type="Pfam" id="PF00505">
    <property type="entry name" value="HMG_box"/>
    <property type="match status" value="1"/>
</dbReference>
<dbReference type="SUPFAM" id="SSF47095">
    <property type="entry name" value="HMG-box"/>
    <property type="match status" value="1"/>
</dbReference>
<evidence type="ECO:0000313" key="11">
    <source>
        <dbReference type="Proteomes" id="UP001153636"/>
    </source>
</evidence>
<dbReference type="Gene3D" id="3.30.160.60">
    <property type="entry name" value="Classic Zinc Finger"/>
    <property type="match status" value="1"/>
</dbReference>
<evidence type="ECO:0000256" key="3">
    <source>
        <dbReference type="ARBA" id="ARBA00022853"/>
    </source>
</evidence>
<dbReference type="GO" id="GO:0006338">
    <property type="term" value="P:chromatin remodeling"/>
    <property type="evidence" value="ECO:0007669"/>
    <property type="project" value="InterPro"/>
</dbReference>
<sequence>METAMDSSPFPTNEIKIEPTQLIKIEPSHIKIEPVQIKIDPMQHIKIESPQLSKMSDMDVIMEDSLDGGPPSVGSGEIPVVVPNTPVTTPVSTPAPTSKKKSNKNKVVTGYILYSREVRKQVVQNNPESTFGDISRIVGSEWKSLPQGEKQHWEEKASKLNEETKALLLLEQEACGSPAPPQVPPPPPVDQVFECLWDNCDYQFEEVSDLIDHCIKDKESQGHVQAFYQENAGMEFNCFWRNCSRAKKNVQPFPNITRLIRHVRDMHINKGNGRSVPPENRSKNFKPSSKPAAVNRPTSSATPNALSSSNVLSPNAQKPQEPMFISVPPRPQRVLHSEAYIKYIEGLAVENKHVTSWERTLQATQENTPAPEPDMEKLKHVTAWLGRKADQHDNVVAALWALRNQLLKDTLSLHKTL</sequence>
<evidence type="ECO:0000256" key="5">
    <source>
        <dbReference type="ARBA" id="ARBA00023163"/>
    </source>
</evidence>
<keyword evidence="7" id="KW-0238">DNA-binding</keyword>
<dbReference type="Gene3D" id="1.10.30.10">
    <property type="entry name" value="High mobility group box domain"/>
    <property type="match status" value="1"/>
</dbReference>
<dbReference type="PANTHER" id="PTHR16062:SF19">
    <property type="entry name" value="PROTEIN POLYBROMO-1"/>
    <property type="match status" value="1"/>
</dbReference>
<keyword evidence="11" id="KW-1185">Reference proteome</keyword>
<dbReference type="InterPro" id="IPR036910">
    <property type="entry name" value="HMG_box_dom_sf"/>
</dbReference>
<feature type="DNA-binding region" description="HMG box" evidence="7">
    <location>
        <begin position="104"/>
        <end position="163"/>
    </location>
</feature>
<evidence type="ECO:0000256" key="6">
    <source>
        <dbReference type="ARBA" id="ARBA00023242"/>
    </source>
</evidence>
<keyword evidence="3" id="KW-0156">Chromatin regulator</keyword>